<reference evidence="2 3" key="1">
    <citation type="submission" date="2024-04" db="EMBL/GenBank/DDBJ databases">
        <title>Defined microbial consortia suppress multidrug-resistant proinflammatory Enterobacteriaceae via ecological control.</title>
        <authorList>
            <person name="Furuichi M."/>
            <person name="Kawaguchi T."/>
            <person name="Pust M."/>
            <person name="Yasuma K."/>
            <person name="Plichta D."/>
            <person name="Hasegawa N."/>
            <person name="Ohya T."/>
            <person name="Bhattarai S."/>
            <person name="Sasajima S."/>
            <person name="Aoto Y."/>
            <person name="Tuganbaev T."/>
            <person name="Yaginuma M."/>
            <person name="Ueda M."/>
            <person name="Okahashi N."/>
            <person name="Amafuji K."/>
            <person name="Kiridooshi Y."/>
            <person name="Sugita K."/>
            <person name="Strazar M."/>
            <person name="Skelly A."/>
            <person name="Suda W."/>
            <person name="Hattori M."/>
            <person name="Nakamoto N."/>
            <person name="Caballero S."/>
            <person name="Norman J."/>
            <person name="Olle B."/>
            <person name="Tanoue T."/>
            <person name="Arita M."/>
            <person name="Bucci V."/>
            <person name="Atarashi K."/>
            <person name="Xavier R."/>
            <person name="Honda K."/>
        </authorList>
    </citation>
    <scope>NUCLEOTIDE SEQUENCE [LARGE SCALE GENOMIC DNA]</scope>
    <source>
        <strain evidence="3">f13</strain>
    </source>
</reference>
<keyword evidence="3" id="KW-1185">Reference proteome</keyword>
<comment type="caution">
    <text evidence="2">The sequence shown here is derived from an EMBL/GenBank/DDBJ whole genome shotgun (WGS) entry which is preliminary data.</text>
</comment>
<dbReference type="InterPro" id="IPR011854">
    <property type="entry name" value="HypE"/>
</dbReference>
<dbReference type="Gene3D" id="3.90.650.10">
    <property type="entry name" value="PurM-like C-terminal domain"/>
    <property type="match status" value="1"/>
</dbReference>
<dbReference type="PANTHER" id="PTHR30303:SF4">
    <property type="entry name" value="HYDROGENASE EXPRESSION_FORMATION PROTEIN HYPE"/>
    <property type="match status" value="1"/>
</dbReference>
<proteinExistence type="predicted"/>
<organism evidence="2 3">
    <name type="scientific">Enterocloster alcoholdehydrogenati</name>
    <dbReference type="NCBI Taxonomy" id="2547410"/>
    <lineage>
        <taxon>Bacteria</taxon>
        <taxon>Bacillati</taxon>
        <taxon>Bacillota</taxon>
        <taxon>Clostridia</taxon>
        <taxon>Lachnospirales</taxon>
        <taxon>Lachnospiraceae</taxon>
        <taxon>Enterocloster</taxon>
    </lineage>
</organism>
<protein>
    <recommendedName>
        <fullName evidence="1">PurM-like C-terminal domain-containing protein</fullName>
    </recommendedName>
</protein>
<dbReference type="Proteomes" id="UP001600894">
    <property type="component" value="Unassembled WGS sequence"/>
</dbReference>
<gene>
    <name evidence="2" type="ORF">F130042H8_06190</name>
</gene>
<sequence length="198" mass="21863">MRTAGQKTGGFEKRDGQMKPGQELVLAGSVGLAGARIIGQHKKGILEQYFSPSFLRELYQKDTYSVKDWMENASANKTAAATAWEYAGEGGILAALWELSGVYCTGIDIDLRMLPIHQVTVEVCERFELNPYRLFCANCVILAADQGGQLVRQLRQAHIPAAVIGSVETGITRRIRHGEETAGYLERPQPDELRRLGL</sequence>
<dbReference type="EMBL" id="BAABXL010000001">
    <property type="protein sequence ID" value="GAA6267559.1"/>
    <property type="molecule type" value="Genomic_DNA"/>
</dbReference>
<dbReference type="InterPro" id="IPR036676">
    <property type="entry name" value="PurM-like_C_sf"/>
</dbReference>
<dbReference type="RefSeq" id="WP_176254099.1">
    <property type="nucleotide sequence ID" value="NZ_BAABXL010000001.1"/>
</dbReference>
<feature type="domain" description="PurM-like C-terminal" evidence="1">
    <location>
        <begin position="19"/>
        <end position="169"/>
    </location>
</feature>
<dbReference type="PANTHER" id="PTHR30303">
    <property type="entry name" value="HYDROGENASE ISOENZYMES FORMATION PROTEIN HYPE"/>
    <property type="match status" value="1"/>
</dbReference>
<name>A0ABQ0AU49_9FIRM</name>
<dbReference type="Pfam" id="PF02769">
    <property type="entry name" value="AIRS_C"/>
    <property type="match status" value="1"/>
</dbReference>
<evidence type="ECO:0000259" key="1">
    <source>
        <dbReference type="Pfam" id="PF02769"/>
    </source>
</evidence>
<evidence type="ECO:0000313" key="3">
    <source>
        <dbReference type="Proteomes" id="UP001600894"/>
    </source>
</evidence>
<dbReference type="InterPro" id="IPR010918">
    <property type="entry name" value="PurM-like_C_dom"/>
</dbReference>
<dbReference type="SUPFAM" id="SSF56042">
    <property type="entry name" value="PurM C-terminal domain-like"/>
    <property type="match status" value="1"/>
</dbReference>
<evidence type="ECO:0000313" key="2">
    <source>
        <dbReference type="EMBL" id="GAA6267559.1"/>
    </source>
</evidence>
<accession>A0ABQ0AU49</accession>